<dbReference type="Proteomes" id="UP000230208">
    <property type="component" value="Unassembled WGS sequence"/>
</dbReference>
<feature type="non-terminal residue" evidence="3">
    <location>
        <position position="1"/>
    </location>
</feature>
<feature type="compositionally biased region" description="Polar residues" evidence="1">
    <location>
        <begin position="86"/>
        <end position="101"/>
    </location>
</feature>
<reference evidence="3 4" key="1">
    <citation type="submission" date="2017-09" db="EMBL/GenBank/DDBJ databases">
        <title>Depth-based differentiation of microbial function through sediment-hosted aquifers and enrichment of novel symbionts in the deep terrestrial subsurface.</title>
        <authorList>
            <person name="Probst A.J."/>
            <person name="Ladd B."/>
            <person name="Jarett J.K."/>
            <person name="Geller-Mcgrath D.E."/>
            <person name="Sieber C.M."/>
            <person name="Emerson J.B."/>
            <person name="Anantharaman K."/>
            <person name="Thomas B.C."/>
            <person name="Malmstrom R."/>
            <person name="Stieglmeier M."/>
            <person name="Klingl A."/>
            <person name="Woyke T."/>
            <person name="Ryan C.M."/>
            <person name="Banfield J.F."/>
        </authorList>
    </citation>
    <scope>NUCLEOTIDE SEQUENCE [LARGE SCALE GENOMIC DNA]</scope>
    <source>
        <strain evidence="3">CG10_big_fil_rev_8_21_14_0_10_37_15</strain>
    </source>
</reference>
<gene>
    <name evidence="3" type="ORF">COV30_00945</name>
</gene>
<accession>A0A2H0R7Z0</accession>
<keyword evidence="2" id="KW-1133">Transmembrane helix</keyword>
<sequence length="204" mass="23296">APIAIIAGFVIDIVIFTAIGLSKKAQKQWKRFAIGFVGENFPLFSSLIEIIPVRTLALIWMYRGMSKPPEKEPEKMNDQRIPPANQPSAPSDSQKNNGKTDSMSIHDELWELNAKPNLSKEDKERLQKAYWIMEHNHIEDKEKNDPVFLRAFERANRGEVIFDGSPEKRHGFKFSNVQIVNATNTIAGRDFDSLNPQYGNKEKK</sequence>
<name>A0A2H0R7Z0_9BACT</name>
<feature type="compositionally biased region" description="Basic and acidic residues" evidence="1">
    <location>
        <begin position="69"/>
        <end position="78"/>
    </location>
</feature>
<proteinExistence type="predicted"/>
<comment type="caution">
    <text evidence="3">The sequence shown here is derived from an EMBL/GenBank/DDBJ whole genome shotgun (WGS) entry which is preliminary data.</text>
</comment>
<keyword evidence="2" id="KW-0812">Transmembrane</keyword>
<evidence type="ECO:0000256" key="1">
    <source>
        <dbReference type="SAM" id="MobiDB-lite"/>
    </source>
</evidence>
<feature type="region of interest" description="Disordered" evidence="1">
    <location>
        <begin position="69"/>
        <end position="101"/>
    </location>
</feature>
<dbReference type="EMBL" id="PCXP01000015">
    <property type="protein sequence ID" value="PIR41935.1"/>
    <property type="molecule type" value="Genomic_DNA"/>
</dbReference>
<feature type="transmembrane region" description="Helical" evidence="2">
    <location>
        <begin position="6"/>
        <end position="22"/>
    </location>
</feature>
<keyword evidence="2" id="KW-0472">Membrane</keyword>
<organism evidence="3 4">
    <name type="scientific">Candidatus Yanofskybacteria bacterium CG10_big_fil_rev_8_21_14_0_10_37_15</name>
    <dbReference type="NCBI Taxonomy" id="1975097"/>
    <lineage>
        <taxon>Bacteria</taxon>
        <taxon>Candidatus Yanofskyibacteriota</taxon>
    </lineage>
</organism>
<evidence type="ECO:0000256" key="2">
    <source>
        <dbReference type="SAM" id="Phobius"/>
    </source>
</evidence>
<dbReference type="AlphaFoldDB" id="A0A2H0R7Z0"/>
<protein>
    <submittedName>
        <fullName evidence="3">Uncharacterized protein</fullName>
    </submittedName>
</protein>
<evidence type="ECO:0000313" key="3">
    <source>
        <dbReference type="EMBL" id="PIR41935.1"/>
    </source>
</evidence>
<evidence type="ECO:0000313" key="4">
    <source>
        <dbReference type="Proteomes" id="UP000230208"/>
    </source>
</evidence>